<dbReference type="PANTHER" id="PTHR12295">
    <property type="entry name" value="FURRY-RELATED"/>
    <property type="match status" value="1"/>
</dbReference>
<feature type="compositionally biased region" description="Low complexity" evidence="1">
    <location>
        <begin position="1"/>
        <end position="29"/>
    </location>
</feature>
<comment type="caution">
    <text evidence="2">The sequence shown here is derived from an EMBL/GenBank/DDBJ whole genome shotgun (WGS) entry which is preliminary data.</text>
</comment>
<dbReference type="AlphaFoldDB" id="A0A409XD85"/>
<feature type="compositionally biased region" description="Polar residues" evidence="1">
    <location>
        <begin position="39"/>
        <end position="54"/>
    </location>
</feature>
<name>A0A409XD85_9AGAR</name>
<dbReference type="STRING" id="231916.A0A409XD85"/>
<dbReference type="PANTHER" id="PTHR12295:SF30">
    <property type="entry name" value="PROTEIN FURRY"/>
    <property type="match status" value="1"/>
</dbReference>
<feature type="compositionally biased region" description="Low complexity" evidence="1">
    <location>
        <begin position="290"/>
        <end position="307"/>
    </location>
</feature>
<reference evidence="2 3" key="1">
    <citation type="journal article" date="2018" name="Evol. Lett.">
        <title>Horizontal gene cluster transfer increased hallucinogenic mushroom diversity.</title>
        <authorList>
            <person name="Reynolds H.T."/>
            <person name="Vijayakumar V."/>
            <person name="Gluck-Thaler E."/>
            <person name="Korotkin H.B."/>
            <person name="Matheny P.B."/>
            <person name="Slot J.C."/>
        </authorList>
    </citation>
    <scope>NUCLEOTIDE SEQUENCE [LARGE SCALE GENOMIC DNA]</scope>
    <source>
        <strain evidence="2 3">SRW20</strain>
    </source>
</reference>
<dbReference type="Proteomes" id="UP000284706">
    <property type="component" value="Unassembled WGS sequence"/>
</dbReference>
<evidence type="ECO:0000256" key="1">
    <source>
        <dbReference type="SAM" id="MobiDB-lite"/>
    </source>
</evidence>
<dbReference type="InParanoid" id="A0A409XD85"/>
<evidence type="ECO:0000313" key="3">
    <source>
        <dbReference type="Proteomes" id="UP000284706"/>
    </source>
</evidence>
<accession>A0A409XD85</accession>
<dbReference type="OrthoDB" id="2690272at2759"/>
<proteinExistence type="predicted"/>
<feature type="compositionally biased region" description="Polar residues" evidence="1">
    <location>
        <begin position="257"/>
        <end position="268"/>
    </location>
</feature>
<feature type="region of interest" description="Disordered" evidence="1">
    <location>
        <begin position="257"/>
        <end position="307"/>
    </location>
</feature>
<dbReference type="GO" id="GO:0030427">
    <property type="term" value="C:site of polarized growth"/>
    <property type="evidence" value="ECO:0007669"/>
    <property type="project" value="TreeGrafter"/>
</dbReference>
<dbReference type="InterPro" id="IPR039867">
    <property type="entry name" value="Furry/Tao3/Mor2"/>
</dbReference>
<organism evidence="2 3">
    <name type="scientific">Gymnopilus dilepis</name>
    <dbReference type="NCBI Taxonomy" id="231916"/>
    <lineage>
        <taxon>Eukaryota</taxon>
        <taxon>Fungi</taxon>
        <taxon>Dikarya</taxon>
        <taxon>Basidiomycota</taxon>
        <taxon>Agaricomycotina</taxon>
        <taxon>Agaricomycetes</taxon>
        <taxon>Agaricomycetidae</taxon>
        <taxon>Agaricales</taxon>
        <taxon>Agaricineae</taxon>
        <taxon>Hymenogastraceae</taxon>
        <taxon>Gymnopilus</taxon>
    </lineage>
</organism>
<feature type="non-terminal residue" evidence="2">
    <location>
        <position position="307"/>
    </location>
</feature>
<feature type="region of interest" description="Disordered" evidence="1">
    <location>
        <begin position="1"/>
        <end position="107"/>
    </location>
</feature>
<gene>
    <name evidence="2" type="ORF">CVT26_004435</name>
</gene>
<keyword evidence="3" id="KW-1185">Reference proteome</keyword>
<feature type="compositionally biased region" description="Gly residues" evidence="1">
    <location>
        <begin position="59"/>
        <end position="73"/>
    </location>
</feature>
<feature type="non-terminal residue" evidence="2">
    <location>
        <position position="1"/>
    </location>
</feature>
<sequence>LNTTHNTHTSSSTSAFSRTATATPTSASSYPHPRPPTPGSTYTSFGRAKSSSSAAHRGNGNGNGFGPGQGHGHGYSKSQHSHSGSIFHLSDAGSDLGHGHSHGHSHGGHGYAFGHAYGGYGAAPSPPPVPRVPSAYGPGGMGGFMHREDTLGQGGGDYEDDKVVMDPKTPSDFALHAVFIRFATAAEEKIEAFLRVPLDQDPLLTTHIGPGLDPSFDSTLHSLGIIAQKHAKKVIDSIMRWRRSQIENVTSDILQSHLSGTSASPTRGQGQGHHASASRDAVTPHPTPSIPSFTPSSFTPSSASSSQ</sequence>
<dbReference type="GO" id="GO:0005938">
    <property type="term" value="C:cell cortex"/>
    <property type="evidence" value="ECO:0007669"/>
    <property type="project" value="TreeGrafter"/>
</dbReference>
<protein>
    <submittedName>
        <fullName evidence="2">Uncharacterized protein</fullName>
    </submittedName>
</protein>
<dbReference type="EMBL" id="NHYE01003600">
    <property type="protein sequence ID" value="PPQ88691.1"/>
    <property type="molecule type" value="Genomic_DNA"/>
</dbReference>
<evidence type="ECO:0000313" key="2">
    <source>
        <dbReference type="EMBL" id="PPQ88691.1"/>
    </source>
</evidence>
<dbReference type="GO" id="GO:0000902">
    <property type="term" value="P:cell morphogenesis"/>
    <property type="evidence" value="ECO:0007669"/>
    <property type="project" value="InterPro"/>
</dbReference>